<organism evidence="1 2">
    <name type="scientific">Leeuwenhoekiella aequorea</name>
    <dbReference type="NCBI Taxonomy" id="283736"/>
    <lineage>
        <taxon>Bacteria</taxon>
        <taxon>Pseudomonadati</taxon>
        <taxon>Bacteroidota</taxon>
        <taxon>Flavobacteriia</taxon>
        <taxon>Flavobacteriales</taxon>
        <taxon>Flavobacteriaceae</taxon>
        <taxon>Leeuwenhoekiella</taxon>
    </lineage>
</organism>
<accession>A0A4Q0P3F3</accession>
<name>A0A4Q0P3F3_9FLAO</name>
<protein>
    <submittedName>
        <fullName evidence="1">Uncharacterized protein</fullName>
    </submittedName>
</protein>
<proteinExistence type="predicted"/>
<gene>
    <name evidence="1" type="ORF">DSM00_2601</name>
</gene>
<sequence length="157" mass="18751">MKTATVTQLKKELKHKDTDELLQLCLKLSRFKKENKELLTYLLFESDYEAGYVDSIKELIAEQFAAANSKNYYWLKKAIRKILKETKKYIRYSGNKETEVQLLIYFCEQMNGFEPSIRNNNTLRNLYLRQVEYITKKIEGLHEDLQLDYYNALENLN</sequence>
<dbReference type="AlphaFoldDB" id="A0A4Q0P3F3"/>
<dbReference type="RefSeq" id="WP_128758361.1">
    <property type="nucleotide sequence ID" value="NZ_QOVM01000006.1"/>
</dbReference>
<keyword evidence="2" id="KW-1185">Reference proteome</keyword>
<dbReference type="OrthoDB" id="978748at2"/>
<reference evidence="1 2" key="1">
    <citation type="submission" date="2018-07" db="EMBL/GenBank/DDBJ databases">
        <title>Leeuwenhoekiella genomics.</title>
        <authorList>
            <person name="Tahon G."/>
            <person name="Willems A."/>
        </authorList>
    </citation>
    <scope>NUCLEOTIDE SEQUENCE [LARGE SCALE GENOMIC DNA]</scope>
    <source>
        <strain evidence="1 2">LMG 22550</strain>
    </source>
</reference>
<dbReference type="EMBL" id="QOVM01000006">
    <property type="protein sequence ID" value="RXG21084.1"/>
    <property type="molecule type" value="Genomic_DNA"/>
</dbReference>
<evidence type="ECO:0000313" key="1">
    <source>
        <dbReference type="EMBL" id="RXG21084.1"/>
    </source>
</evidence>
<dbReference type="Proteomes" id="UP000289238">
    <property type="component" value="Unassembled WGS sequence"/>
</dbReference>
<comment type="caution">
    <text evidence="1">The sequence shown here is derived from an EMBL/GenBank/DDBJ whole genome shotgun (WGS) entry which is preliminary data.</text>
</comment>
<evidence type="ECO:0000313" key="2">
    <source>
        <dbReference type="Proteomes" id="UP000289238"/>
    </source>
</evidence>